<feature type="compositionally biased region" description="Basic and acidic residues" evidence="1">
    <location>
        <begin position="64"/>
        <end position="73"/>
    </location>
</feature>
<name>A0ABW4RKJ3_9BACL</name>
<keyword evidence="3" id="KW-1185">Reference proteome</keyword>
<dbReference type="EMBL" id="JBHUEH010000021">
    <property type="protein sequence ID" value="MFD1886822.1"/>
    <property type="molecule type" value="Genomic_DNA"/>
</dbReference>
<organism evidence="2 3">
    <name type="scientific">Paenibacillus wenxiniae</name>
    <dbReference type="NCBI Taxonomy" id="1636843"/>
    <lineage>
        <taxon>Bacteria</taxon>
        <taxon>Bacillati</taxon>
        <taxon>Bacillota</taxon>
        <taxon>Bacilli</taxon>
        <taxon>Bacillales</taxon>
        <taxon>Paenibacillaceae</taxon>
        <taxon>Paenibacillus</taxon>
    </lineage>
</organism>
<dbReference type="RefSeq" id="WP_347326801.1">
    <property type="nucleotide sequence ID" value="NZ_JBCGUH010000015.1"/>
</dbReference>
<protein>
    <recommendedName>
        <fullName evidence="4">Phage protein</fullName>
    </recommendedName>
</protein>
<evidence type="ECO:0000313" key="2">
    <source>
        <dbReference type="EMBL" id="MFD1886822.1"/>
    </source>
</evidence>
<evidence type="ECO:0000313" key="3">
    <source>
        <dbReference type="Proteomes" id="UP001597233"/>
    </source>
</evidence>
<accession>A0ABW4RKJ3</accession>
<reference evidence="3" key="1">
    <citation type="journal article" date="2019" name="Int. J. Syst. Evol. Microbiol.">
        <title>The Global Catalogue of Microorganisms (GCM) 10K type strain sequencing project: providing services to taxonomists for standard genome sequencing and annotation.</title>
        <authorList>
            <consortium name="The Broad Institute Genomics Platform"/>
            <consortium name="The Broad Institute Genome Sequencing Center for Infectious Disease"/>
            <person name="Wu L."/>
            <person name="Ma J."/>
        </authorList>
    </citation>
    <scope>NUCLEOTIDE SEQUENCE [LARGE SCALE GENOMIC DNA]</scope>
    <source>
        <strain evidence="3">CCUG 54950</strain>
    </source>
</reference>
<gene>
    <name evidence="2" type="ORF">ACFSC9_14995</name>
</gene>
<feature type="region of interest" description="Disordered" evidence="1">
    <location>
        <begin position="46"/>
        <end position="73"/>
    </location>
</feature>
<proteinExistence type="predicted"/>
<evidence type="ECO:0008006" key="4">
    <source>
        <dbReference type="Google" id="ProtNLM"/>
    </source>
</evidence>
<sequence length="73" mass="7878">MTKKYLVTNPFVDKTTNKVVLPGAEYEADDERAKRLQAADVIGAEIKPAKADEQPTTKVGKNAKATDADEKGS</sequence>
<evidence type="ECO:0000256" key="1">
    <source>
        <dbReference type="SAM" id="MobiDB-lite"/>
    </source>
</evidence>
<dbReference type="Proteomes" id="UP001597233">
    <property type="component" value="Unassembled WGS sequence"/>
</dbReference>
<comment type="caution">
    <text evidence="2">The sequence shown here is derived from an EMBL/GenBank/DDBJ whole genome shotgun (WGS) entry which is preliminary data.</text>
</comment>